<comment type="caution">
    <text evidence="2">The sequence shown here is derived from an EMBL/GenBank/DDBJ whole genome shotgun (WGS) entry which is preliminary data.</text>
</comment>
<evidence type="ECO:0000313" key="2">
    <source>
        <dbReference type="EMBL" id="CAI9948234.1"/>
    </source>
</evidence>
<evidence type="ECO:0000313" key="3">
    <source>
        <dbReference type="EMBL" id="CAL6040085.1"/>
    </source>
</evidence>
<name>A0AA86UAU7_9EUKA</name>
<accession>A0AA86UAU7</accession>
<dbReference type="EMBL" id="CATOUU010000787">
    <property type="protein sequence ID" value="CAI9948234.1"/>
    <property type="molecule type" value="Genomic_DNA"/>
</dbReference>
<organism evidence="2">
    <name type="scientific">Hexamita inflata</name>
    <dbReference type="NCBI Taxonomy" id="28002"/>
    <lineage>
        <taxon>Eukaryota</taxon>
        <taxon>Metamonada</taxon>
        <taxon>Diplomonadida</taxon>
        <taxon>Hexamitidae</taxon>
        <taxon>Hexamitinae</taxon>
        <taxon>Hexamita</taxon>
    </lineage>
</organism>
<feature type="compositionally biased region" description="Basic and acidic residues" evidence="1">
    <location>
        <begin position="1"/>
        <end position="12"/>
    </location>
</feature>
<keyword evidence="4" id="KW-1185">Reference proteome</keyword>
<protein>
    <submittedName>
        <fullName evidence="3">Hypothetical_protein</fullName>
    </submittedName>
</protein>
<reference evidence="2" key="1">
    <citation type="submission" date="2023-06" db="EMBL/GenBank/DDBJ databases">
        <authorList>
            <person name="Kurt Z."/>
        </authorList>
    </citation>
    <scope>NUCLEOTIDE SEQUENCE</scope>
</reference>
<evidence type="ECO:0000256" key="1">
    <source>
        <dbReference type="SAM" id="MobiDB-lite"/>
    </source>
</evidence>
<evidence type="ECO:0000313" key="4">
    <source>
        <dbReference type="Proteomes" id="UP001642409"/>
    </source>
</evidence>
<dbReference type="EMBL" id="CAXDID020000144">
    <property type="protein sequence ID" value="CAL6040085.1"/>
    <property type="molecule type" value="Genomic_DNA"/>
</dbReference>
<gene>
    <name evidence="2" type="ORF">HINF_LOCUS35879</name>
    <name evidence="3" type="ORF">HINF_LOCUS38165</name>
</gene>
<dbReference type="AlphaFoldDB" id="A0AA86UAU7"/>
<feature type="region of interest" description="Disordered" evidence="1">
    <location>
        <begin position="1"/>
        <end position="20"/>
    </location>
</feature>
<reference evidence="3 4" key="2">
    <citation type="submission" date="2024-07" db="EMBL/GenBank/DDBJ databases">
        <authorList>
            <person name="Akdeniz Z."/>
        </authorList>
    </citation>
    <scope>NUCLEOTIDE SEQUENCE [LARGE SCALE GENOMIC DNA]</scope>
</reference>
<dbReference type="Proteomes" id="UP001642409">
    <property type="component" value="Unassembled WGS sequence"/>
</dbReference>
<proteinExistence type="predicted"/>
<sequence length="181" mass="21629">MKRQKQIFETENKQVQNKQTNEKICQDKQEVFNPFARLPKNQFNTDYIPQNNTKQCENKQNEANQKGQQIQPIQSPKIITETAQNQQIPFKWIQVNPNLNIADQAEANVVQNDTTRYFRINQKYMNKMDNNPYNSQRVLQNQLKTNKYFLILNFPKIKKYSSQSFSIQFSQQTHREHSELK</sequence>